<name>A0AAP0D313_9ASTR</name>
<comment type="caution">
    <text evidence="2">The sequence shown here is derived from an EMBL/GenBank/DDBJ whole genome shotgun (WGS) entry which is preliminary data.</text>
</comment>
<keyword evidence="3" id="KW-1185">Reference proteome</keyword>
<dbReference type="InterPro" id="IPR026960">
    <property type="entry name" value="RVT-Znf"/>
</dbReference>
<reference evidence="2 3" key="1">
    <citation type="submission" date="2024-04" db="EMBL/GenBank/DDBJ databases">
        <title>The reference genome of an endangered Asteraceae, Deinandra increscens subsp. villosa, native to the Central Coast of California.</title>
        <authorList>
            <person name="Guilliams M."/>
            <person name="Hasenstab-Lehman K."/>
            <person name="Meyer R."/>
            <person name="Mcevoy S."/>
        </authorList>
    </citation>
    <scope>NUCLEOTIDE SEQUENCE [LARGE SCALE GENOMIC DNA]</scope>
    <source>
        <tissue evidence="2">Leaf</tissue>
    </source>
</reference>
<dbReference type="PANTHER" id="PTHR36617:SF5">
    <property type="entry name" value="OS05G0421675 PROTEIN"/>
    <property type="match status" value="1"/>
</dbReference>
<protein>
    <recommendedName>
        <fullName evidence="1">Reverse transcriptase zinc-binding domain-containing protein</fullName>
    </recommendedName>
</protein>
<sequence>MGGGLFLGISMLLEIQVKEKNSCFDTVCARDFNDFLDEAGLREYGLKSWTNQGPADLNLIRKLKALRGKISRWITECRSKENDFEQSCKKDKEDMEWLMERKDLEETELWVWSECCKNLQEIELYRSRDMRQKSRVKWVSLGDENTSFFHSVVNGRKARNSIPGLEIRGEWVSKPTLIKKEVLRFFRCHFKEEIVKVGNKKIWNNITLDSYFVGVMGEGATINFWTDSWLFNEPLRLVYPNLFRLEKHKWVTVSARIQFTNGSKTLQWEWRKSPSTPEEIAELFSLLSAIFEYDWKGGSGSWKWTADSKGCFSVKAATKLMRQNNHQTSSSRMKWKGWVPLKCKIMVWRTLINRMPTKVELGRCGIILPNEYCVCCDTVPETTTHLLSGYIFTAEIWNRLEQWCSLTSILAFDVKDFMEVPSTQTKSKRKRNILRGIVFTALWSTWNERNTRIFKGVRRRPVEVLESIKMTSYFWYRNRDRSSDLDWIAWCKNPLDVM</sequence>
<organism evidence="2 3">
    <name type="scientific">Deinandra increscens subsp. villosa</name>
    <dbReference type="NCBI Taxonomy" id="3103831"/>
    <lineage>
        <taxon>Eukaryota</taxon>
        <taxon>Viridiplantae</taxon>
        <taxon>Streptophyta</taxon>
        <taxon>Embryophyta</taxon>
        <taxon>Tracheophyta</taxon>
        <taxon>Spermatophyta</taxon>
        <taxon>Magnoliopsida</taxon>
        <taxon>eudicotyledons</taxon>
        <taxon>Gunneridae</taxon>
        <taxon>Pentapetalae</taxon>
        <taxon>asterids</taxon>
        <taxon>campanulids</taxon>
        <taxon>Asterales</taxon>
        <taxon>Asteraceae</taxon>
        <taxon>Asteroideae</taxon>
        <taxon>Heliantheae alliance</taxon>
        <taxon>Madieae</taxon>
        <taxon>Madiinae</taxon>
        <taxon>Deinandra</taxon>
    </lineage>
</organism>
<evidence type="ECO:0000259" key="1">
    <source>
        <dbReference type="Pfam" id="PF13966"/>
    </source>
</evidence>
<accession>A0AAP0D313</accession>
<dbReference type="EMBL" id="JBCNJP010000017">
    <property type="protein sequence ID" value="KAK9064922.1"/>
    <property type="molecule type" value="Genomic_DNA"/>
</dbReference>
<dbReference type="Proteomes" id="UP001408789">
    <property type="component" value="Unassembled WGS sequence"/>
</dbReference>
<dbReference type="PANTHER" id="PTHR36617">
    <property type="entry name" value="PROTEIN, PUTATIVE-RELATED"/>
    <property type="match status" value="1"/>
</dbReference>
<proteinExistence type="predicted"/>
<gene>
    <name evidence="2" type="ORF">SSX86_016305</name>
</gene>
<evidence type="ECO:0000313" key="3">
    <source>
        <dbReference type="Proteomes" id="UP001408789"/>
    </source>
</evidence>
<evidence type="ECO:0000313" key="2">
    <source>
        <dbReference type="EMBL" id="KAK9064922.1"/>
    </source>
</evidence>
<dbReference type="AlphaFoldDB" id="A0AAP0D313"/>
<dbReference type="Pfam" id="PF13966">
    <property type="entry name" value="zf-RVT"/>
    <property type="match status" value="1"/>
</dbReference>
<feature type="domain" description="Reverse transcriptase zinc-binding" evidence="1">
    <location>
        <begin position="312"/>
        <end position="397"/>
    </location>
</feature>